<dbReference type="PANTHER" id="PTHR48079">
    <property type="entry name" value="PROTEIN YEEZ"/>
    <property type="match status" value="1"/>
</dbReference>
<dbReference type="InterPro" id="IPR001509">
    <property type="entry name" value="Epimerase_deHydtase"/>
</dbReference>
<dbReference type="SUPFAM" id="SSF51735">
    <property type="entry name" value="NAD(P)-binding Rossmann-fold domains"/>
    <property type="match status" value="1"/>
</dbReference>
<dbReference type="Proteomes" id="UP000694941">
    <property type="component" value="Unplaced"/>
</dbReference>
<gene>
    <name evidence="3" type="primary">LOC111087758</name>
</gene>
<accession>A0ABM1T5W4</accession>
<dbReference type="RefSeq" id="XP_022251270.1">
    <property type="nucleotide sequence ID" value="XM_022395562.1"/>
</dbReference>
<dbReference type="InterPro" id="IPR036291">
    <property type="entry name" value="NAD(P)-bd_dom_sf"/>
</dbReference>
<dbReference type="Gene3D" id="3.40.50.720">
    <property type="entry name" value="NAD(P)-binding Rossmann-like Domain"/>
    <property type="match status" value="1"/>
</dbReference>
<reference evidence="3" key="1">
    <citation type="submission" date="2025-08" db="UniProtKB">
        <authorList>
            <consortium name="RefSeq"/>
        </authorList>
    </citation>
    <scope>IDENTIFICATION</scope>
    <source>
        <tissue evidence="3">Muscle</tissue>
    </source>
</reference>
<evidence type="ECO:0000313" key="3">
    <source>
        <dbReference type="RefSeq" id="XP_022251270.1"/>
    </source>
</evidence>
<evidence type="ECO:0000313" key="2">
    <source>
        <dbReference type="Proteomes" id="UP000694941"/>
    </source>
</evidence>
<protein>
    <submittedName>
        <fullName evidence="3">Dihydroflavonol 4-reductase-like</fullName>
    </submittedName>
</protein>
<dbReference type="GeneID" id="111087758"/>
<name>A0ABM1T5W4_LIMPO</name>
<dbReference type="InterPro" id="IPR051783">
    <property type="entry name" value="NAD(P)-dependent_oxidoreduct"/>
</dbReference>
<dbReference type="Pfam" id="PF01370">
    <property type="entry name" value="Epimerase"/>
    <property type="match status" value="1"/>
</dbReference>
<sequence>MATGADSPLVLVTGATGFVSSHVIKLLQEDGYKVRGTVRSLQNEEKLKPIKELCPDAPQKVELVEADLTKDEGWNDTIVSTIYSTGDTYHNARTGDTQTGITNNEQFKLND</sequence>
<dbReference type="PANTHER" id="PTHR48079:SF6">
    <property type="entry name" value="NAD(P)-BINDING DOMAIN-CONTAINING PROTEIN-RELATED"/>
    <property type="match status" value="1"/>
</dbReference>
<keyword evidence="2" id="KW-1185">Reference proteome</keyword>
<proteinExistence type="predicted"/>
<organism evidence="2 3">
    <name type="scientific">Limulus polyphemus</name>
    <name type="common">Atlantic horseshoe crab</name>
    <dbReference type="NCBI Taxonomy" id="6850"/>
    <lineage>
        <taxon>Eukaryota</taxon>
        <taxon>Metazoa</taxon>
        <taxon>Ecdysozoa</taxon>
        <taxon>Arthropoda</taxon>
        <taxon>Chelicerata</taxon>
        <taxon>Merostomata</taxon>
        <taxon>Xiphosura</taxon>
        <taxon>Limulidae</taxon>
        <taxon>Limulus</taxon>
    </lineage>
</organism>
<evidence type="ECO:0000259" key="1">
    <source>
        <dbReference type="Pfam" id="PF01370"/>
    </source>
</evidence>
<feature type="domain" description="NAD-dependent epimerase/dehydratase" evidence="1">
    <location>
        <begin position="10"/>
        <end position="80"/>
    </location>
</feature>